<proteinExistence type="predicted"/>
<accession>A0ABS6APU4</accession>
<evidence type="ECO:0000259" key="3">
    <source>
        <dbReference type="Pfam" id="PF05426"/>
    </source>
</evidence>
<evidence type="ECO:0000313" key="5">
    <source>
        <dbReference type="Proteomes" id="UP000733379"/>
    </source>
</evidence>
<evidence type="ECO:0000313" key="4">
    <source>
        <dbReference type="EMBL" id="MBU3060037.1"/>
    </source>
</evidence>
<evidence type="ECO:0000256" key="2">
    <source>
        <dbReference type="ARBA" id="ARBA00023239"/>
    </source>
</evidence>
<organism evidence="4 5">
    <name type="scientific">Nocardia albiluteola</name>
    <dbReference type="NCBI Taxonomy" id="2842303"/>
    <lineage>
        <taxon>Bacteria</taxon>
        <taxon>Bacillati</taxon>
        <taxon>Actinomycetota</taxon>
        <taxon>Actinomycetes</taxon>
        <taxon>Mycobacteriales</taxon>
        <taxon>Nocardiaceae</taxon>
        <taxon>Nocardia</taxon>
    </lineage>
</organism>
<dbReference type="InterPro" id="IPR008397">
    <property type="entry name" value="Alginate_lyase_dom"/>
</dbReference>
<dbReference type="InterPro" id="IPR008929">
    <property type="entry name" value="Chondroitin_lyas"/>
</dbReference>
<dbReference type="Gene3D" id="1.50.10.100">
    <property type="entry name" value="Chondroitin AC/alginate lyase"/>
    <property type="match status" value="1"/>
</dbReference>
<feature type="domain" description="Alginate lyase" evidence="3">
    <location>
        <begin position="121"/>
        <end position="341"/>
    </location>
</feature>
<dbReference type="PROSITE" id="PS51257">
    <property type="entry name" value="PROKAR_LIPOPROTEIN"/>
    <property type="match status" value="1"/>
</dbReference>
<name>A0ABS6APU4_9NOCA</name>
<protein>
    <submittedName>
        <fullName evidence="4">Alginate lyase family protein</fullName>
    </submittedName>
</protein>
<gene>
    <name evidence="4" type="ORF">KO481_00630</name>
</gene>
<dbReference type="Proteomes" id="UP000733379">
    <property type="component" value="Unassembled WGS sequence"/>
</dbReference>
<reference evidence="4 5" key="1">
    <citation type="submission" date="2021-06" db="EMBL/GenBank/DDBJ databases">
        <title>Actinomycetes sequencing.</title>
        <authorList>
            <person name="Shan Q."/>
        </authorList>
    </citation>
    <scope>NUCLEOTIDE SEQUENCE [LARGE SCALE GENOMIC DNA]</scope>
    <source>
        <strain evidence="4 5">NEAU-G5</strain>
    </source>
</reference>
<dbReference type="RefSeq" id="WP_215914964.1">
    <property type="nucleotide sequence ID" value="NZ_JAHKNI010000001.1"/>
</dbReference>
<dbReference type="SUPFAM" id="SSF48230">
    <property type="entry name" value="Chondroitin AC/alginate lyase"/>
    <property type="match status" value="1"/>
</dbReference>
<dbReference type="Pfam" id="PF05426">
    <property type="entry name" value="Alginate_lyase"/>
    <property type="match status" value="1"/>
</dbReference>
<keyword evidence="5" id="KW-1185">Reference proteome</keyword>
<dbReference type="GO" id="GO:0016829">
    <property type="term" value="F:lyase activity"/>
    <property type="evidence" value="ECO:0007669"/>
    <property type="project" value="UniProtKB-KW"/>
</dbReference>
<sequence>MGDIRMPRHRRARIVSILIAVMAIAGSSVGCSSGGGQPGAHAAPATTASATGDFAHPGVLVSRGQLDFVKKQVTAGAQPWKGAYEAMLATQSAAVDYRAKPRAVVDCGPYDHPNNGCSDERRDAAAAYTDALAWYISGQARFAQKSIEVMDAWSAVLTGHTGSNAPLQSGWAASVWTRAAEIVRYTYTGWPGAEKFAELLRKVYLPKVITGSPSNGNWELSMLEASQGIGIFLDDRATYDKAVAMYLNRVPAYVYLSSDGPLPKVSARTHAHTPAEITKYWWGQSQLVDGVAQETCRDFAHTGYGLSAIAHIAETGRIQHHDLYPQVADRLRAGFELHSKYQLGEPMPAWLCGGHLERELGPVTEVAYNALHNRMGMDMPYTGQLTNKQRPAGMDLFTMWETLTHASNPA</sequence>
<dbReference type="EMBL" id="JAHKNI010000001">
    <property type="protein sequence ID" value="MBU3060037.1"/>
    <property type="molecule type" value="Genomic_DNA"/>
</dbReference>
<comment type="caution">
    <text evidence="4">The sequence shown here is derived from an EMBL/GenBank/DDBJ whole genome shotgun (WGS) entry which is preliminary data.</text>
</comment>
<evidence type="ECO:0000256" key="1">
    <source>
        <dbReference type="ARBA" id="ARBA00022729"/>
    </source>
</evidence>
<keyword evidence="1" id="KW-0732">Signal</keyword>
<keyword evidence="2 4" id="KW-0456">Lyase</keyword>